<dbReference type="EMBL" id="CP013244">
    <property type="protein sequence ID" value="ANP47513.1"/>
    <property type="molecule type" value="Genomic_DNA"/>
</dbReference>
<evidence type="ECO:0000259" key="1">
    <source>
        <dbReference type="Pfam" id="PF01755"/>
    </source>
</evidence>
<dbReference type="KEGG" id="cbot:ATE48_17180"/>
<dbReference type="CDD" id="cd06532">
    <property type="entry name" value="Glyco_transf_25"/>
    <property type="match status" value="1"/>
</dbReference>
<dbReference type="STRING" id="1759059.ATE48_17180"/>
<organism evidence="2 3">
    <name type="scientific">Candidatus Viadribacter manganicus</name>
    <dbReference type="NCBI Taxonomy" id="1759059"/>
    <lineage>
        <taxon>Bacteria</taxon>
        <taxon>Pseudomonadati</taxon>
        <taxon>Pseudomonadota</taxon>
        <taxon>Alphaproteobacteria</taxon>
        <taxon>Hyphomonadales</taxon>
        <taxon>Hyphomonadaceae</taxon>
        <taxon>Candidatus Viadribacter</taxon>
    </lineage>
</organism>
<dbReference type="AlphaFoldDB" id="A0A1B1ALS8"/>
<gene>
    <name evidence="2" type="ORF">ATE48_17180</name>
</gene>
<dbReference type="InterPro" id="IPR002654">
    <property type="entry name" value="Glyco_trans_25"/>
</dbReference>
<accession>A0A1B1ALS8</accession>
<reference evidence="2 3" key="1">
    <citation type="submission" date="2015-11" db="EMBL/GenBank/DDBJ databases">
        <title>Whole-Genome Sequence of Candidatus Oderbacter manganicum from the National Park Lower Oder Valley, Germany.</title>
        <authorList>
            <person name="Braun B."/>
            <person name="Liere K."/>
            <person name="Szewzyk U."/>
        </authorList>
    </citation>
    <scope>NUCLEOTIDE SEQUENCE [LARGE SCALE GENOMIC DNA]</scope>
    <source>
        <strain evidence="2 3">OTSz_A_272</strain>
    </source>
</reference>
<dbReference type="Pfam" id="PF01755">
    <property type="entry name" value="Glyco_transf_25"/>
    <property type="match status" value="1"/>
</dbReference>
<dbReference type="Proteomes" id="UP000092498">
    <property type="component" value="Chromosome"/>
</dbReference>
<proteinExistence type="predicted"/>
<keyword evidence="3" id="KW-1185">Reference proteome</keyword>
<dbReference type="OrthoDB" id="259382at2"/>
<name>A0A1B1ALS8_9PROT</name>
<evidence type="ECO:0000313" key="2">
    <source>
        <dbReference type="EMBL" id="ANP47513.1"/>
    </source>
</evidence>
<evidence type="ECO:0000313" key="3">
    <source>
        <dbReference type="Proteomes" id="UP000092498"/>
    </source>
</evidence>
<protein>
    <recommendedName>
        <fullName evidence="1">Glycosyl transferase family 25 domain-containing protein</fullName>
    </recommendedName>
</protein>
<sequence length="285" mass="31406">MGRMTLLGATVFINLDRDTARRTHMESECAKAGLSPMRLSAANGAALEEELRAYFPHAGDQERSFLSPGETGCYASHLTICRRIVSGELQAPVLVFEDDIELHDGFAALIERTLQTLPADWDIVRLSNDTKQVAAPLAELGGRYDLVRYSTIPGSTGALMFSRTGAEKFLAAEARDLPIDQDLKRVWHWGLNTFGVLPAPVRRDIFDTSSIDAIGGEGHRSKKKRQARLRAHRRSEARARFAHGVRSFGAGRWILAESLSALIALAPKRSRPSLLMRANRLFAGA</sequence>
<dbReference type="InParanoid" id="A0A1B1ALS8"/>
<feature type="domain" description="Glycosyl transferase family 25" evidence="1">
    <location>
        <begin position="12"/>
        <end position="123"/>
    </location>
</feature>